<feature type="domain" description="DUF6535" evidence="3">
    <location>
        <begin position="68"/>
        <end position="242"/>
    </location>
</feature>
<feature type="transmembrane region" description="Helical" evidence="2">
    <location>
        <begin position="249"/>
        <end position="272"/>
    </location>
</feature>
<sequence length="633" mass="71988">MAGLRLAHGASTASDSGAEPSTASFMNGRARRLTEVRDYLGTVLEKAKGAQFLDEQAQQPISRTGDPWEAGVNQVEKYDNELCKGWKEHIDTLLVFTGLFSATVTAFTVESYRWLQPNPSDISVQLLLQISQQLSDPNTTLVQANGVADFSPSHTSRRINVFWFLSLTLSLMTVVIGILCKQWLREYQKDPSLPYREALALRQLRYESFEAWRVRDILATLPLLLQVALVLFLSGIMDLSWSLDSVVAAIVTSFIVLGFLVVVATTVLPCLVHLRNGGRLPCAYRSPQSWAFLQATLFLLRGFKKQHVRGDWLSIETRNFQNSFDRFAARGVSWLDEKFSQNLTMVRQLFHCISDLGWNNSRALECVPEVPIQKVSMDAALFNYLAKHHQNLDNEARLHALELLFRTINVRDPAAPARGVIKWDLFPEGVKILCISSACSLFKPSVLLPHHILLSRLDPLLQLFLFCASDSPSPVIPIRWHALRLIRATETWTRNLRRDEVIRCISEGVLLNIKREPKSRMLHISNDDEMLSALLSFIRTLDALYSGEPGDARMNLDPVDFRKWKVLVGQAADQAANVEARRKKTRAKWHRTFDRVVNEIRASKEQEKSQQRTRGAKRRQLSLIMNSLWHPRQ</sequence>
<feature type="region of interest" description="Disordered" evidence="1">
    <location>
        <begin position="1"/>
        <end position="25"/>
    </location>
</feature>
<proteinExistence type="predicted"/>
<dbReference type="EMBL" id="FUEG01000012">
    <property type="protein sequence ID" value="SJL10737.1"/>
    <property type="molecule type" value="Genomic_DNA"/>
</dbReference>
<dbReference type="STRING" id="47428.A0A284RPP6"/>
<dbReference type="OrthoDB" id="2756178at2759"/>
<keyword evidence="2" id="KW-0472">Membrane</keyword>
<keyword evidence="5" id="KW-1185">Reference proteome</keyword>
<accession>A0A284RPP6</accession>
<evidence type="ECO:0000259" key="3">
    <source>
        <dbReference type="Pfam" id="PF20153"/>
    </source>
</evidence>
<evidence type="ECO:0000256" key="1">
    <source>
        <dbReference type="SAM" id="MobiDB-lite"/>
    </source>
</evidence>
<dbReference type="AlphaFoldDB" id="A0A284RPP6"/>
<organism evidence="4 5">
    <name type="scientific">Armillaria ostoyae</name>
    <name type="common">Armillaria root rot fungus</name>
    <dbReference type="NCBI Taxonomy" id="47428"/>
    <lineage>
        <taxon>Eukaryota</taxon>
        <taxon>Fungi</taxon>
        <taxon>Dikarya</taxon>
        <taxon>Basidiomycota</taxon>
        <taxon>Agaricomycotina</taxon>
        <taxon>Agaricomycetes</taxon>
        <taxon>Agaricomycetidae</taxon>
        <taxon>Agaricales</taxon>
        <taxon>Marasmiineae</taxon>
        <taxon>Physalacriaceae</taxon>
        <taxon>Armillaria</taxon>
    </lineage>
</organism>
<evidence type="ECO:0000256" key="2">
    <source>
        <dbReference type="SAM" id="Phobius"/>
    </source>
</evidence>
<protein>
    <recommendedName>
        <fullName evidence="3">DUF6535 domain-containing protein</fullName>
    </recommendedName>
</protein>
<reference evidence="5" key="1">
    <citation type="journal article" date="2017" name="Nat. Ecol. Evol.">
        <title>Genome expansion and lineage-specific genetic innovations in the forest pathogenic fungi Armillaria.</title>
        <authorList>
            <person name="Sipos G."/>
            <person name="Prasanna A.N."/>
            <person name="Walter M.C."/>
            <person name="O'Connor E."/>
            <person name="Balint B."/>
            <person name="Krizsan K."/>
            <person name="Kiss B."/>
            <person name="Hess J."/>
            <person name="Varga T."/>
            <person name="Slot J."/>
            <person name="Riley R."/>
            <person name="Boka B."/>
            <person name="Rigling D."/>
            <person name="Barry K."/>
            <person name="Lee J."/>
            <person name="Mihaltcheva S."/>
            <person name="LaButti K."/>
            <person name="Lipzen A."/>
            <person name="Waldron R."/>
            <person name="Moloney N.M."/>
            <person name="Sperisen C."/>
            <person name="Kredics L."/>
            <person name="Vagvoelgyi C."/>
            <person name="Patrignani A."/>
            <person name="Fitzpatrick D."/>
            <person name="Nagy I."/>
            <person name="Doyle S."/>
            <person name="Anderson J.B."/>
            <person name="Grigoriev I.V."/>
            <person name="Gueldener U."/>
            <person name="Muensterkoetter M."/>
            <person name="Nagy L.G."/>
        </authorList>
    </citation>
    <scope>NUCLEOTIDE SEQUENCE [LARGE SCALE GENOMIC DNA]</scope>
    <source>
        <strain evidence="5">C18/9</strain>
    </source>
</reference>
<gene>
    <name evidence="4" type="ORF">ARMOST_14131</name>
</gene>
<keyword evidence="2" id="KW-0812">Transmembrane</keyword>
<dbReference type="Proteomes" id="UP000219338">
    <property type="component" value="Unassembled WGS sequence"/>
</dbReference>
<dbReference type="InterPro" id="IPR045338">
    <property type="entry name" value="DUF6535"/>
</dbReference>
<evidence type="ECO:0000313" key="4">
    <source>
        <dbReference type="EMBL" id="SJL10737.1"/>
    </source>
</evidence>
<name>A0A284RPP6_ARMOS</name>
<keyword evidence="2" id="KW-1133">Transmembrane helix</keyword>
<feature type="transmembrane region" description="Helical" evidence="2">
    <location>
        <begin position="161"/>
        <end position="180"/>
    </location>
</feature>
<dbReference type="Pfam" id="PF20153">
    <property type="entry name" value="DUF6535"/>
    <property type="match status" value="1"/>
</dbReference>
<feature type="transmembrane region" description="Helical" evidence="2">
    <location>
        <begin position="217"/>
        <end position="237"/>
    </location>
</feature>
<evidence type="ECO:0000313" key="5">
    <source>
        <dbReference type="Proteomes" id="UP000219338"/>
    </source>
</evidence>
<feature type="compositionally biased region" description="Polar residues" evidence="1">
    <location>
        <begin position="11"/>
        <end position="25"/>
    </location>
</feature>